<dbReference type="EMBL" id="SWBR01000006">
    <property type="protein sequence ID" value="TKC04717.1"/>
    <property type="molecule type" value="Genomic_DNA"/>
</dbReference>
<sequence>MKLSLSLIIIILIGNTVAAQQSELNFTHQTTNFSTTPPRSAINPMSIKLWDNYGNGGPTTYGTILEIYGRSSHQTSQLYFGGWDDSKIRYREAFYGESTWSNWITMLDSKNNVESAGRLMVSGIGNHFINGGNVGIGTATPNEKLSVNGKIRAHEIKVETANWPDYVFEDDYNITSLTELEKYIKENKHLPEMPSAKEAEANGVELGEMNKLLLKKVEELTLLLIDQNKKNDKQDETINKLIKELNGIKKLK</sequence>
<dbReference type="AlphaFoldDB" id="A0A4U1CHI5"/>
<evidence type="ECO:0000313" key="3">
    <source>
        <dbReference type="Proteomes" id="UP000309488"/>
    </source>
</evidence>
<gene>
    <name evidence="2" type="ORF">FA048_18700</name>
</gene>
<protein>
    <submittedName>
        <fullName evidence="2">Uncharacterized protein</fullName>
    </submittedName>
</protein>
<dbReference type="RefSeq" id="WP_136844016.1">
    <property type="nucleotide sequence ID" value="NZ_SWBR01000006.1"/>
</dbReference>
<keyword evidence="1" id="KW-0732">Signal</keyword>
<reference evidence="2 3" key="1">
    <citation type="submission" date="2019-04" db="EMBL/GenBank/DDBJ databases">
        <title>Pedobacter sp. RP-3-22 sp. nov., isolated from Arctic soil.</title>
        <authorList>
            <person name="Dahal R.H."/>
            <person name="Kim D.-U."/>
        </authorList>
    </citation>
    <scope>NUCLEOTIDE SEQUENCE [LARGE SCALE GENOMIC DNA]</scope>
    <source>
        <strain evidence="2 3">RP-3-22</strain>
    </source>
</reference>
<evidence type="ECO:0000256" key="1">
    <source>
        <dbReference type="SAM" id="SignalP"/>
    </source>
</evidence>
<evidence type="ECO:0000313" key="2">
    <source>
        <dbReference type="EMBL" id="TKC04717.1"/>
    </source>
</evidence>
<feature type="signal peptide" evidence="1">
    <location>
        <begin position="1"/>
        <end position="18"/>
    </location>
</feature>
<organism evidence="2 3">
    <name type="scientific">Pedobacter polaris</name>
    <dbReference type="NCBI Taxonomy" id="2571273"/>
    <lineage>
        <taxon>Bacteria</taxon>
        <taxon>Pseudomonadati</taxon>
        <taxon>Bacteroidota</taxon>
        <taxon>Sphingobacteriia</taxon>
        <taxon>Sphingobacteriales</taxon>
        <taxon>Sphingobacteriaceae</taxon>
        <taxon>Pedobacter</taxon>
    </lineage>
</organism>
<keyword evidence="3" id="KW-1185">Reference proteome</keyword>
<name>A0A4U1CHI5_9SPHI</name>
<dbReference type="Proteomes" id="UP000309488">
    <property type="component" value="Unassembled WGS sequence"/>
</dbReference>
<accession>A0A4U1CHI5</accession>
<proteinExistence type="predicted"/>
<dbReference type="OrthoDB" id="758388at2"/>
<comment type="caution">
    <text evidence="2">The sequence shown here is derived from an EMBL/GenBank/DDBJ whole genome shotgun (WGS) entry which is preliminary data.</text>
</comment>
<feature type="chain" id="PRO_5020188934" evidence="1">
    <location>
        <begin position="19"/>
        <end position="252"/>
    </location>
</feature>